<keyword evidence="6" id="KW-0413">Isomerase</keyword>
<dbReference type="InterPro" id="IPR011051">
    <property type="entry name" value="RmlC_Cupin_sf"/>
</dbReference>
<dbReference type="EMBL" id="AP025523">
    <property type="protein sequence ID" value="BDE07230.1"/>
    <property type="molecule type" value="Genomic_DNA"/>
</dbReference>
<dbReference type="AlphaFoldDB" id="A0AAN2CA37"/>
<dbReference type="GO" id="GO:0005975">
    <property type="term" value="P:carbohydrate metabolic process"/>
    <property type="evidence" value="ECO:0007669"/>
    <property type="project" value="InterPro"/>
</dbReference>
<evidence type="ECO:0000313" key="6">
    <source>
        <dbReference type="EMBL" id="BDE07230.1"/>
    </source>
</evidence>
<dbReference type="Pfam" id="PF20511">
    <property type="entry name" value="PMI_typeI_cat"/>
    <property type="match status" value="1"/>
</dbReference>
<dbReference type="InterPro" id="IPR014628">
    <property type="entry name" value="Man6P_isomerase_Firm_short"/>
</dbReference>
<dbReference type="InterPro" id="IPR046457">
    <property type="entry name" value="PMI_typeI_cat"/>
</dbReference>
<name>A0AAN2CA37_UNVUL</name>
<dbReference type="KEGG" id="vab:WPS_25060"/>
<accession>A0AAN2CA37</accession>
<dbReference type="GO" id="GO:0008270">
    <property type="term" value="F:zinc ion binding"/>
    <property type="evidence" value="ECO:0007669"/>
    <property type="project" value="InterPro"/>
</dbReference>
<feature type="domain" description="Phosphomannose isomerase type I catalytic" evidence="5">
    <location>
        <begin position="18"/>
        <end position="112"/>
    </location>
</feature>
<feature type="binding site" evidence="3">
    <location>
        <position position="104"/>
    </location>
    <ligand>
        <name>Zn(2+)</name>
        <dbReference type="ChEBI" id="CHEBI:29105"/>
    </ligand>
</feature>
<keyword evidence="2 3" id="KW-0862">Zinc</keyword>
<dbReference type="RefSeq" id="WP_317994839.1">
    <property type="nucleotide sequence ID" value="NZ_AP025523.1"/>
</dbReference>
<feature type="binding site" evidence="3">
    <location>
        <position position="180"/>
    </location>
    <ligand>
        <name>Zn(2+)</name>
        <dbReference type="ChEBI" id="CHEBI:29105"/>
    </ligand>
</feature>
<evidence type="ECO:0000259" key="5">
    <source>
        <dbReference type="Pfam" id="PF20511"/>
    </source>
</evidence>
<keyword evidence="7" id="KW-1185">Reference proteome</keyword>
<evidence type="ECO:0000256" key="1">
    <source>
        <dbReference type="ARBA" id="ARBA00022723"/>
    </source>
</evidence>
<dbReference type="Proteomes" id="UP001317532">
    <property type="component" value="Chromosome"/>
</dbReference>
<keyword evidence="1 3" id="KW-0479">Metal-binding</keyword>
<sequence length="359" mass="38930">MSELLYPYVMRPKETPAIWGGDALLSRYGKREAARIAHVEPPLGESWECWDENAVGNGALAGTTLAALRTELGTRLTGPIDAERLFPVLTKIIDARAPLSVQVHPDDAYAQRVEGQPFGKTECWYILACEPGAELVLGWARDTSREEYERRVADGSLGEILRRVPVYPGDAFYLPAGTLHAIGAGIQLFETQQASDLTYRIFDWNRVGADGRPRQLHVEKAGDVLDFRATFPGAVQQLAYDADGIARTLLIADPRFAVERVKVHGLDAYLETDGRPLTITAMDAHVRVDAGGGSTVLEPWQTAVTPAAAARIALIPGGEPTHALVVRPQPDLAAMRARTLGAGVAPDAFDAFAAQFAQR</sequence>
<dbReference type="PIRSF" id="PIRSF036894">
    <property type="entry name" value="PMI_Firm_short"/>
    <property type="match status" value="1"/>
</dbReference>
<dbReference type="PANTHER" id="PTHR42742:SF3">
    <property type="entry name" value="FRUCTOKINASE"/>
    <property type="match status" value="1"/>
</dbReference>
<proteinExistence type="predicted"/>
<dbReference type="InterPro" id="IPR014710">
    <property type="entry name" value="RmlC-like_jellyroll"/>
</dbReference>
<dbReference type="GO" id="GO:0004476">
    <property type="term" value="F:mannose-6-phosphate isomerase activity"/>
    <property type="evidence" value="ECO:0007669"/>
    <property type="project" value="InterPro"/>
</dbReference>
<evidence type="ECO:0000256" key="4">
    <source>
        <dbReference type="PIRSR" id="PIRSR036894-2"/>
    </source>
</evidence>
<gene>
    <name evidence="6" type="ORF">WPS_25060</name>
</gene>
<dbReference type="CDD" id="cd07010">
    <property type="entry name" value="cupin_PMI_type_I_N_bac"/>
    <property type="match status" value="1"/>
</dbReference>
<dbReference type="PANTHER" id="PTHR42742">
    <property type="entry name" value="TRANSCRIPTIONAL REPRESSOR MPRA"/>
    <property type="match status" value="1"/>
</dbReference>
<organism evidence="6 7">
    <name type="scientific">Vulcanimicrobium alpinum</name>
    <dbReference type="NCBI Taxonomy" id="3016050"/>
    <lineage>
        <taxon>Bacteria</taxon>
        <taxon>Bacillati</taxon>
        <taxon>Vulcanimicrobiota</taxon>
        <taxon>Vulcanimicrobiia</taxon>
        <taxon>Vulcanimicrobiales</taxon>
        <taxon>Vulcanimicrobiaceae</taxon>
        <taxon>Vulcanimicrobium</taxon>
    </lineage>
</organism>
<comment type="cofactor">
    <cofactor evidence="3">
        <name>Zn(2+)</name>
        <dbReference type="ChEBI" id="CHEBI:29105"/>
    </cofactor>
    <text evidence="3">Binds 1 zinc ion per subunit.</text>
</comment>
<dbReference type="InterPro" id="IPR051804">
    <property type="entry name" value="Carb_Metab_Reg_Kinase/Isom"/>
</dbReference>
<evidence type="ECO:0000256" key="2">
    <source>
        <dbReference type="ARBA" id="ARBA00022833"/>
    </source>
</evidence>
<reference evidence="6 7" key="1">
    <citation type="journal article" date="2022" name="ISME Commun">
        <title>Vulcanimicrobium alpinus gen. nov. sp. nov., the first cultivated representative of the candidate phylum 'Eremiobacterota', is a metabolically versatile aerobic anoxygenic phototroph.</title>
        <authorList>
            <person name="Yabe S."/>
            <person name="Muto K."/>
            <person name="Abe K."/>
            <person name="Yokota A."/>
            <person name="Staudigel H."/>
            <person name="Tebo B.M."/>
        </authorList>
    </citation>
    <scope>NUCLEOTIDE SEQUENCE [LARGE SCALE GENOMIC DNA]</scope>
    <source>
        <strain evidence="6 7">WC8-2</strain>
    </source>
</reference>
<dbReference type="Gene3D" id="2.60.120.10">
    <property type="entry name" value="Jelly Rolls"/>
    <property type="match status" value="1"/>
</dbReference>
<feature type="binding site" evidence="3">
    <location>
        <position position="122"/>
    </location>
    <ligand>
        <name>Zn(2+)</name>
        <dbReference type="ChEBI" id="CHEBI:29105"/>
    </ligand>
</feature>
<evidence type="ECO:0000256" key="3">
    <source>
        <dbReference type="PIRSR" id="PIRSR036894-1"/>
    </source>
</evidence>
<protein>
    <submittedName>
        <fullName evidence="6">Mannose-6-phosphate isomerase</fullName>
    </submittedName>
</protein>
<dbReference type="SUPFAM" id="SSF51182">
    <property type="entry name" value="RmlC-like cupins"/>
    <property type="match status" value="1"/>
</dbReference>
<evidence type="ECO:0000313" key="7">
    <source>
        <dbReference type="Proteomes" id="UP001317532"/>
    </source>
</evidence>
<feature type="active site" evidence="4">
    <location>
        <position position="200"/>
    </location>
</feature>